<protein>
    <submittedName>
        <fullName evidence="2">Kinase-like domain-containing protein</fullName>
    </submittedName>
</protein>
<evidence type="ECO:0000259" key="1">
    <source>
        <dbReference type="PROSITE" id="PS50011"/>
    </source>
</evidence>
<dbReference type="GO" id="GO:0005524">
    <property type="term" value="F:ATP binding"/>
    <property type="evidence" value="ECO:0007669"/>
    <property type="project" value="InterPro"/>
</dbReference>
<keyword evidence="3" id="KW-1185">Reference proteome</keyword>
<dbReference type="InterPro" id="IPR011009">
    <property type="entry name" value="Kinase-like_dom_sf"/>
</dbReference>
<keyword evidence="2" id="KW-0418">Kinase</keyword>
<dbReference type="GO" id="GO:0004674">
    <property type="term" value="F:protein serine/threonine kinase activity"/>
    <property type="evidence" value="ECO:0007669"/>
    <property type="project" value="TreeGrafter"/>
</dbReference>
<gene>
    <name evidence="2" type="ORF">BJ322DRAFT_1003928</name>
</gene>
<name>A0A9P6L921_9AGAM</name>
<dbReference type="SUPFAM" id="SSF56112">
    <property type="entry name" value="Protein kinase-like (PK-like)"/>
    <property type="match status" value="1"/>
</dbReference>
<organism evidence="2 3">
    <name type="scientific">Thelephora terrestris</name>
    <dbReference type="NCBI Taxonomy" id="56493"/>
    <lineage>
        <taxon>Eukaryota</taxon>
        <taxon>Fungi</taxon>
        <taxon>Dikarya</taxon>
        <taxon>Basidiomycota</taxon>
        <taxon>Agaricomycotina</taxon>
        <taxon>Agaricomycetes</taxon>
        <taxon>Thelephorales</taxon>
        <taxon>Thelephoraceae</taxon>
        <taxon>Thelephora</taxon>
    </lineage>
</organism>
<comment type="caution">
    <text evidence="2">The sequence shown here is derived from an EMBL/GenBank/DDBJ whole genome shotgun (WGS) entry which is preliminary data.</text>
</comment>
<keyword evidence="2" id="KW-0808">Transferase</keyword>
<dbReference type="InterPro" id="IPR008271">
    <property type="entry name" value="Ser/Thr_kinase_AS"/>
</dbReference>
<dbReference type="PRINTS" id="PR00109">
    <property type="entry name" value="TYRKINASE"/>
</dbReference>
<dbReference type="PANTHER" id="PTHR44329">
    <property type="entry name" value="SERINE/THREONINE-PROTEIN KINASE TNNI3K-RELATED"/>
    <property type="match status" value="1"/>
</dbReference>
<dbReference type="PROSITE" id="PS50011">
    <property type="entry name" value="PROTEIN_KINASE_DOM"/>
    <property type="match status" value="1"/>
</dbReference>
<dbReference type="InterPro" id="IPR051681">
    <property type="entry name" value="Ser/Thr_Kinases-Pseudokinases"/>
</dbReference>
<dbReference type="InterPro" id="IPR001245">
    <property type="entry name" value="Ser-Thr/Tyr_kinase_cat_dom"/>
</dbReference>
<dbReference type="OrthoDB" id="10252171at2759"/>
<dbReference type="EMBL" id="WIUZ02000005">
    <property type="protein sequence ID" value="KAF9787364.1"/>
    <property type="molecule type" value="Genomic_DNA"/>
</dbReference>
<dbReference type="Proteomes" id="UP000736335">
    <property type="component" value="Unassembled WGS sequence"/>
</dbReference>
<evidence type="ECO:0000313" key="3">
    <source>
        <dbReference type="Proteomes" id="UP000736335"/>
    </source>
</evidence>
<dbReference type="Pfam" id="PF07714">
    <property type="entry name" value="PK_Tyr_Ser-Thr"/>
    <property type="match status" value="1"/>
</dbReference>
<reference evidence="2" key="1">
    <citation type="journal article" date="2020" name="Nat. Commun.">
        <title>Large-scale genome sequencing of mycorrhizal fungi provides insights into the early evolution of symbiotic traits.</title>
        <authorList>
            <person name="Miyauchi S."/>
            <person name="Kiss E."/>
            <person name="Kuo A."/>
            <person name="Drula E."/>
            <person name="Kohler A."/>
            <person name="Sanchez-Garcia M."/>
            <person name="Morin E."/>
            <person name="Andreopoulos B."/>
            <person name="Barry K.W."/>
            <person name="Bonito G."/>
            <person name="Buee M."/>
            <person name="Carver A."/>
            <person name="Chen C."/>
            <person name="Cichocki N."/>
            <person name="Clum A."/>
            <person name="Culley D."/>
            <person name="Crous P.W."/>
            <person name="Fauchery L."/>
            <person name="Girlanda M."/>
            <person name="Hayes R.D."/>
            <person name="Keri Z."/>
            <person name="LaButti K."/>
            <person name="Lipzen A."/>
            <person name="Lombard V."/>
            <person name="Magnuson J."/>
            <person name="Maillard F."/>
            <person name="Murat C."/>
            <person name="Nolan M."/>
            <person name="Ohm R.A."/>
            <person name="Pangilinan J."/>
            <person name="Pereira M.F."/>
            <person name="Perotto S."/>
            <person name="Peter M."/>
            <person name="Pfister S."/>
            <person name="Riley R."/>
            <person name="Sitrit Y."/>
            <person name="Stielow J.B."/>
            <person name="Szollosi G."/>
            <person name="Zifcakova L."/>
            <person name="Stursova M."/>
            <person name="Spatafora J.W."/>
            <person name="Tedersoo L."/>
            <person name="Vaario L.M."/>
            <person name="Yamada A."/>
            <person name="Yan M."/>
            <person name="Wang P."/>
            <person name="Xu J."/>
            <person name="Bruns T."/>
            <person name="Baldrian P."/>
            <person name="Vilgalys R."/>
            <person name="Dunand C."/>
            <person name="Henrissat B."/>
            <person name="Grigoriev I.V."/>
            <person name="Hibbett D."/>
            <person name="Nagy L.G."/>
            <person name="Martin F.M."/>
        </authorList>
    </citation>
    <scope>NUCLEOTIDE SEQUENCE</scope>
    <source>
        <strain evidence="2">UH-Tt-Lm1</strain>
    </source>
</reference>
<dbReference type="SMART" id="SM00220">
    <property type="entry name" value="S_TKc"/>
    <property type="match status" value="1"/>
</dbReference>
<sequence>MPDLSPWAKNQCLRLLYKTCGTHALLPTEMKIPICYDRNNDALYSGGFADVWKGQHCGRDVAVKVIRTFSNSDFRKLIKRFCKEAITWKILRHPNVLPLIGVTMTEAKFALVSDWMTNGNLNEFVEANPKADRLKLRLLGDAARGLIYIHERGVVHGDLKGANIVVDQSCRALLADFGMLTIISGPTSFSSTTSNAQADGTARWMSPERIAPQDFGRKNSRPSKSSDCYSLGMVVYEVISGHPPFHEDIKMAVLKKVVDGDRPRREKGFADHLWNTLEQCWMPQPSERPSIEDVLQCLETCSNQEAEVMEGNLHTISEPHASRVMSRPSPSVDNLGGETIALSRYGKNFPCFIQFILELIPPGLFRGSPGRH</sequence>
<evidence type="ECO:0000313" key="2">
    <source>
        <dbReference type="EMBL" id="KAF9787364.1"/>
    </source>
</evidence>
<accession>A0A9P6L921</accession>
<dbReference type="AlphaFoldDB" id="A0A9P6L921"/>
<dbReference type="InterPro" id="IPR000719">
    <property type="entry name" value="Prot_kinase_dom"/>
</dbReference>
<proteinExistence type="predicted"/>
<dbReference type="PROSITE" id="PS00108">
    <property type="entry name" value="PROTEIN_KINASE_ST"/>
    <property type="match status" value="1"/>
</dbReference>
<feature type="domain" description="Protein kinase" evidence="1">
    <location>
        <begin position="37"/>
        <end position="309"/>
    </location>
</feature>
<reference evidence="2" key="2">
    <citation type="submission" date="2020-11" db="EMBL/GenBank/DDBJ databases">
        <authorList>
            <consortium name="DOE Joint Genome Institute"/>
            <person name="Kuo A."/>
            <person name="Miyauchi S."/>
            <person name="Kiss E."/>
            <person name="Drula E."/>
            <person name="Kohler A."/>
            <person name="Sanchez-Garcia M."/>
            <person name="Andreopoulos B."/>
            <person name="Barry K.W."/>
            <person name="Bonito G."/>
            <person name="Buee M."/>
            <person name="Carver A."/>
            <person name="Chen C."/>
            <person name="Cichocki N."/>
            <person name="Clum A."/>
            <person name="Culley D."/>
            <person name="Crous P.W."/>
            <person name="Fauchery L."/>
            <person name="Girlanda M."/>
            <person name="Hayes R."/>
            <person name="Keri Z."/>
            <person name="Labutti K."/>
            <person name="Lipzen A."/>
            <person name="Lombard V."/>
            <person name="Magnuson J."/>
            <person name="Maillard F."/>
            <person name="Morin E."/>
            <person name="Murat C."/>
            <person name="Nolan M."/>
            <person name="Ohm R."/>
            <person name="Pangilinan J."/>
            <person name="Pereira M."/>
            <person name="Perotto S."/>
            <person name="Peter M."/>
            <person name="Riley R."/>
            <person name="Sitrit Y."/>
            <person name="Stielow B."/>
            <person name="Szollosi G."/>
            <person name="Zifcakova L."/>
            <person name="Stursova M."/>
            <person name="Spatafora J.W."/>
            <person name="Tedersoo L."/>
            <person name="Vaario L.-M."/>
            <person name="Yamada A."/>
            <person name="Yan M."/>
            <person name="Wang P."/>
            <person name="Xu J."/>
            <person name="Bruns T."/>
            <person name="Baldrian P."/>
            <person name="Vilgalys R."/>
            <person name="Henrissat B."/>
            <person name="Grigoriev I.V."/>
            <person name="Hibbett D."/>
            <person name="Nagy L.G."/>
            <person name="Martin F.M."/>
        </authorList>
    </citation>
    <scope>NUCLEOTIDE SEQUENCE</scope>
    <source>
        <strain evidence="2">UH-Tt-Lm1</strain>
    </source>
</reference>
<dbReference type="Gene3D" id="1.10.510.10">
    <property type="entry name" value="Transferase(Phosphotransferase) domain 1"/>
    <property type="match status" value="1"/>
</dbReference>